<dbReference type="InterPro" id="IPR044822">
    <property type="entry name" value="Myb_DNA-bind_4"/>
</dbReference>
<dbReference type="PANTHER" id="PTHR31307:SF4">
    <property type="entry name" value="TRIHELIX TRANSCRIPTION FACTOR ASIL2"/>
    <property type="match status" value="1"/>
</dbReference>
<evidence type="ECO:0000313" key="10">
    <source>
        <dbReference type="Proteomes" id="UP001374535"/>
    </source>
</evidence>
<dbReference type="FunFam" id="1.10.10.60:FF:000104">
    <property type="entry name" value="trihelix transcription factor ASIL2"/>
    <property type="match status" value="1"/>
</dbReference>
<evidence type="ECO:0000256" key="6">
    <source>
        <dbReference type="ARBA" id="ARBA00023242"/>
    </source>
</evidence>
<evidence type="ECO:0000256" key="3">
    <source>
        <dbReference type="ARBA" id="ARBA00023054"/>
    </source>
</evidence>
<evidence type="ECO:0000256" key="7">
    <source>
        <dbReference type="SAM" id="MobiDB-lite"/>
    </source>
</evidence>
<protein>
    <recommendedName>
        <fullName evidence="8">Myb/SANT-like DNA-binding domain-containing protein</fullName>
    </recommendedName>
</protein>
<feature type="compositionally biased region" description="Low complexity" evidence="7">
    <location>
        <begin position="111"/>
        <end position="124"/>
    </location>
</feature>
<keyword evidence="5" id="KW-0804">Transcription</keyword>
<evidence type="ECO:0000259" key="8">
    <source>
        <dbReference type="Pfam" id="PF13837"/>
    </source>
</evidence>
<evidence type="ECO:0000256" key="5">
    <source>
        <dbReference type="ARBA" id="ARBA00023163"/>
    </source>
</evidence>
<evidence type="ECO:0000256" key="2">
    <source>
        <dbReference type="ARBA" id="ARBA00023015"/>
    </source>
</evidence>
<proteinExistence type="predicted"/>
<feature type="region of interest" description="Disordered" evidence="7">
    <location>
        <begin position="446"/>
        <end position="476"/>
    </location>
</feature>
<dbReference type="PANTHER" id="PTHR31307">
    <property type="entry name" value="TRIHELIX TRANSCRIPTION FACTOR ASIL2"/>
    <property type="match status" value="1"/>
</dbReference>
<feature type="compositionally biased region" description="Low complexity" evidence="7">
    <location>
        <begin position="454"/>
        <end position="469"/>
    </location>
</feature>
<sequence>MGSKVTENVGQIVIFNSFLTRPGMKQKQQQQLNLMYNPCEILVLENNCVYRQTREAVTPDNNREGPPTQPVTEFSARPIQFCHVTNSSSALYHVSTIGGEKDMDDEEEIQSHPSPASGSPVSSPRANGRITVTVAAPAPSNSLALALPIQQPSKGNGGGGGGGGREDCWSEGATAVLIDAWGERYLELSRGNLKQKHWKEVADIVSGREDYTKAPKTDIQCKNRIDTVKKKYKSEKAKIAAGATSKWPFFDRLDKLIGPSAKIPGAGSSSGAAGTSAAGNSILQSHKVPLGIPVGVRDGVNQYHRPQRPAQQQQPQPVPLKNQKIQFRRRGPPLESDSDERGASSPASSDSFPPESFERKRPRVMSSNAGKGSEGRRRAKGWGSAVRELTQAILKFGEAYEHAESSKLQQVVEMEKQRMKFAKDLELQRMQFFMKTQLEISQLKLGRKGANPGNNHHSTTNNNNNNNHNKINSDSE</sequence>
<gene>
    <name evidence="9" type="ORF">V8G54_002262</name>
</gene>
<evidence type="ECO:0000313" key="9">
    <source>
        <dbReference type="EMBL" id="WVZ23718.1"/>
    </source>
</evidence>
<dbReference type="AlphaFoldDB" id="A0AAQ3SBP9"/>
<keyword evidence="4" id="KW-0238">DNA-binding</keyword>
<feature type="compositionally biased region" description="Low complexity" evidence="7">
    <location>
        <begin position="343"/>
        <end position="355"/>
    </location>
</feature>
<dbReference type="Gene3D" id="1.10.10.60">
    <property type="entry name" value="Homeodomain-like"/>
    <property type="match status" value="1"/>
</dbReference>
<keyword evidence="6" id="KW-0539">Nucleus</keyword>
<evidence type="ECO:0000256" key="4">
    <source>
        <dbReference type="ARBA" id="ARBA00023125"/>
    </source>
</evidence>
<dbReference type="InterPro" id="IPR044823">
    <property type="entry name" value="ASIL1/2-like"/>
</dbReference>
<name>A0AAQ3SBP9_VIGMU</name>
<dbReference type="Proteomes" id="UP001374535">
    <property type="component" value="Chromosome 1"/>
</dbReference>
<dbReference type="Pfam" id="PF13837">
    <property type="entry name" value="Myb_DNA-bind_4"/>
    <property type="match status" value="1"/>
</dbReference>
<dbReference type="GO" id="GO:0005634">
    <property type="term" value="C:nucleus"/>
    <property type="evidence" value="ECO:0007669"/>
    <property type="project" value="UniProtKB-SubCell"/>
</dbReference>
<feature type="domain" description="Myb/SANT-like DNA-binding" evidence="8">
    <location>
        <begin position="167"/>
        <end position="256"/>
    </location>
</feature>
<dbReference type="EMBL" id="CP144700">
    <property type="protein sequence ID" value="WVZ23718.1"/>
    <property type="molecule type" value="Genomic_DNA"/>
</dbReference>
<comment type="subcellular location">
    <subcellularLocation>
        <location evidence="1">Nucleus</location>
    </subcellularLocation>
</comment>
<dbReference type="GO" id="GO:0000976">
    <property type="term" value="F:transcription cis-regulatory region binding"/>
    <property type="evidence" value="ECO:0007669"/>
    <property type="project" value="TreeGrafter"/>
</dbReference>
<evidence type="ECO:0000256" key="1">
    <source>
        <dbReference type="ARBA" id="ARBA00004123"/>
    </source>
</evidence>
<keyword evidence="2" id="KW-0805">Transcription regulation</keyword>
<organism evidence="9 10">
    <name type="scientific">Vigna mungo</name>
    <name type="common">Black gram</name>
    <name type="synonym">Phaseolus mungo</name>
    <dbReference type="NCBI Taxonomy" id="3915"/>
    <lineage>
        <taxon>Eukaryota</taxon>
        <taxon>Viridiplantae</taxon>
        <taxon>Streptophyta</taxon>
        <taxon>Embryophyta</taxon>
        <taxon>Tracheophyta</taxon>
        <taxon>Spermatophyta</taxon>
        <taxon>Magnoliopsida</taxon>
        <taxon>eudicotyledons</taxon>
        <taxon>Gunneridae</taxon>
        <taxon>Pentapetalae</taxon>
        <taxon>rosids</taxon>
        <taxon>fabids</taxon>
        <taxon>Fabales</taxon>
        <taxon>Fabaceae</taxon>
        <taxon>Papilionoideae</taxon>
        <taxon>50 kb inversion clade</taxon>
        <taxon>NPAAA clade</taxon>
        <taxon>indigoferoid/millettioid clade</taxon>
        <taxon>Phaseoleae</taxon>
        <taxon>Vigna</taxon>
    </lineage>
</organism>
<keyword evidence="10" id="KW-1185">Reference proteome</keyword>
<feature type="region of interest" description="Disordered" evidence="7">
    <location>
        <begin position="293"/>
        <end position="384"/>
    </location>
</feature>
<feature type="region of interest" description="Disordered" evidence="7">
    <location>
        <begin position="102"/>
        <end position="126"/>
    </location>
</feature>
<reference evidence="9 10" key="1">
    <citation type="journal article" date="2023" name="Life. Sci Alliance">
        <title>Evolutionary insights into 3D genome organization and epigenetic landscape of Vigna mungo.</title>
        <authorList>
            <person name="Junaid A."/>
            <person name="Singh B."/>
            <person name="Bhatia S."/>
        </authorList>
    </citation>
    <scope>NUCLEOTIDE SEQUENCE [LARGE SCALE GENOMIC DNA]</scope>
    <source>
        <strain evidence="9">Urdbean</strain>
    </source>
</reference>
<accession>A0AAQ3SBP9</accession>
<keyword evidence="3" id="KW-0175">Coiled coil</keyword>